<feature type="compositionally biased region" description="Basic and acidic residues" evidence="1">
    <location>
        <begin position="13"/>
        <end position="25"/>
    </location>
</feature>
<name>A0A6G4TSF7_9ACTN</name>
<dbReference type="AlphaFoldDB" id="A0A6G4TSF7"/>
<proteinExistence type="predicted"/>
<dbReference type="InterPro" id="IPR046041">
    <property type="entry name" value="DUF5999"/>
</dbReference>
<keyword evidence="3" id="KW-1185">Reference proteome</keyword>
<sequence length="68" mass="7210">MCQHKPKCPSADSADREAAHPVAHHPEQGWSLLCNGVLLFEDTGELLPDGSVIAPHRPLGTESVITAA</sequence>
<dbReference type="EMBL" id="JAAKZV010000006">
    <property type="protein sequence ID" value="NGN62925.1"/>
    <property type="molecule type" value="Genomic_DNA"/>
</dbReference>
<accession>A0A6G4TSF7</accession>
<dbReference type="Pfam" id="PF19462">
    <property type="entry name" value="DUF5999"/>
    <property type="match status" value="1"/>
</dbReference>
<evidence type="ECO:0000313" key="2">
    <source>
        <dbReference type="EMBL" id="NGN62925.1"/>
    </source>
</evidence>
<feature type="region of interest" description="Disordered" evidence="1">
    <location>
        <begin position="1"/>
        <end position="25"/>
    </location>
</feature>
<dbReference type="Proteomes" id="UP000481583">
    <property type="component" value="Unassembled WGS sequence"/>
</dbReference>
<organism evidence="2 3">
    <name type="scientific">Streptomyces coryli</name>
    <dbReference type="NCBI Taxonomy" id="1128680"/>
    <lineage>
        <taxon>Bacteria</taxon>
        <taxon>Bacillati</taxon>
        <taxon>Actinomycetota</taxon>
        <taxon>Actinomycetes</taxon>
        <taxon>Kitasatosporales</taxon>
        <taxon>Streptomycetaceae</taxon>
        <taxon>Streptomyces</taxon>
    </lineage>
</organism>
<dbReference type="RefSeq" id="WP_165231240.1">
    <property type="nucleotide sequence ID" value="NZ_JAAKZV010000006.1"/>
</dbReference>
<reference evidence="2 3" key="1">
    <citation type="submission" date="2020-02" db="EMBL/GenBank/DDBJ databases">
        <title>Whole-genome analyses of novel actinobacteria.</title>
        <authorList>
            <person name="Sahin N."/>
        </authorList>
    </citation>
    <scope>NUCLEOTIDE SEQUENCE [LARGE SCALE GENOMIC DNA]</scope>
    <source>
        <strain evidence="2 3">A7024</strain>
    </source>
</reference>
<gene>
    <name evidence="2" type="ORF">G5C51_03270</name>
</gene>
<evidence type="ECO:0000313" key="3">
    <source>
        <dbReference type="Proteomes" id="UP000481583"/>
    </source>
</evidence>
<evidence type="ECO:0000256" key="1">
    <source>
        <dbReference type="SAM" id="MobiDB-lite"/>
    </source>
</evidence>
<comment type="caution">
    <text evidence="2">The sequence shown here is derived from an EMBL/GenBank/DDBJ whole genome shotgun (WGS) entry which is preliminary data.</text>
</comment>
<protein>
    <submittedName>
        <fullName evidence="2">Uncharacterized protein</fullName>
    </submittedName>
</protein>